<dbReference type="SUPFAM" id="SSF52980">
    <property type="entry name" value="Restriction endonuclease-like"/>
    <property type="match status" value="1"/>
</dbReference>
<dbReference type="InterPro" id="IPR011335">
    <property type="entry name" value="Restrct_endonuc-II-like"/>
</dbReference>
<gene>
    <name evidence="3" type="ORF">OEZ71_05760</name>
</gene>
<evidence type="ECO:0000313" key="4">
    <source>
        <dbReference type="Proteomes" id="UP001652564"/>
    </source>
</evidence>
<dbReference type="EMBL" id="JAOWKZ010000001">
    <property type="protein sequence ID" value="MCV2871796.1"/>
    <property type="molecule type" value="Genomic_DNA"/>
</dbReference>
<dbReference type="PANTHER" id="PTHR34039">
    <property type="entry name" value="UPF0102 PROTEIN YRAN"/>
    <property type="match status" value="1"/>
</dbReference>
<reference evidence="3 4" key="1">
    <citation type="submission" date="2022-10" db="EMBL/GenBank/DDBJ databases">
        <title>Defluviimonas sp. nov., isolated from ocean surface sediments.</title>
        <authorList>
            <person name="He W."/>
            <person name="Wang L."/>
            <person name="Zhang D.-F."/>
        </authorList>
    </citation>
    <scope>NUCLEOTIDE SEQUENCE [LARGE SCALE GENOMIC DNA]</scope>
    <source>
        <strain evidence="3 4">WL0050</strain>
    </source>
</reference>
<organism evidence="3 4">
    <name type="scientific">Albidovulum litorale</name>
    <dbReference type="NCBI Taxonomy" id="2984134"/>
    <lineage>
        <taxon>Bacteria</taxon>
        <taxon>Pseudomonadati</taxon>
        <taxon>Pseudomonadota</taxon>
        <taxon>Alphaproteobacteria</taxon>
        <taxon>Rhodobacterales</taxon>
        <taxon>Paracoccaceae</taxon>
        <taxon>Albidovulum</taxon>
    </lineage>
</organism>
<dbReference type="Gene3D" id="3.40.1350.10">
    <property type="match status" value="1"/>
</dbReference>
<dbReference type="PANTHER" id="PTHR34039:SF1">
    <property type="entry name" value="UPF0102 PROTEIN YRAN"/>
    <property type="match status" value="1"/>
</dbReference>
<protein>
    <recommendedName>
        <fullName evidence="2">UPF0102 protein OEZ71_05760</fullName>
    </recommendedName>
</protein>
<comment type="similarity">
    <text evidence="1 2">Belongs to the UPF0102 family.</text>
</comment>
<dbReference type="InterPro" id="IPR011856">
    <property type="entry name" value="tRNA_endonuc-like_dom_sf"/>
</dbReference>
<dbReference type="InterPro" id="IPR003509">
    <property type="entry name" value="UPF0102_YraN-like"/>
</dbReference>
<evidence type="ECO:0000256" key="2">
    <source>
        <dbReference type="HAMAP-Rule" id="MF_00048"/>
    </source>
</evidence>
<evidence type="ECO:0000313" key="3">
    <source>
        <dbReference type="EMBL" id="MCV2871796.1"/>
    </source>
</evidence>
<dbReference type="HAMAP" id="MF_00048">
    <property type="entry name" value="UPF0102"/>
    <property type="match status" value="1"/>
</dbReference>
<keyword evidence="4" id="KW-1185">Reference proteome</keyword>
<name>A0ABT2ZKZ5_9RHOB</name>
<sequence>MTGAMAHAAGMAAEDQVEAHYMRSGRTVAARRWRGKAGEIDLILRDGSGLIFVEVKRAKTHRLAAERLSTRQIQRIRAAASEFVAAEPAGQDSEMRFDVALLDAAGQIEIVENALGP</sequence>
<evidence type="ECO:0000256" key="1">
    <source>
        <dbReference type="ARBA" id="ARBA00006738"/>
    </source>
</evidence>
<dbReference type="Proteomes" id="UP001652564">
    <property type="component" value="Unassembled WGS sequence"/>
</dbReference>
<accession>A0ABT2ZKZ5</accession>
<proteinExistence type="inferred from homology"/>
<comment type="caution">
    <text evidence="3">The sequence shown here is derived from an EMBL/GenBank/DDBJ whole genome shotgun (WGS) entry which is preliminary data.</text>
</comment>
<dbReference type="Pfam" id="PF02021">
    <property type="entry name" value="UPF0102"/>
    <property type="match status" value="1"/>
</dbReference>